<feature type="transmembrane region" description="Helical" evidence="1">
    <location>
        <begin position="6"/>
        <end position="23"/>
    </location>
</feature>
<organism evidence="2 3">
    <name type="scientific">Candidatus Yanofskybacteria bacterium GW2011_GWC2_41_9</name>
    <dbReference type="NCBI Taxonomy" id="1619029"/>
    <lineage>
        <taxon>Bacteria</taxon>
        <taxon>Candidatus Yanofskyibacteriota</taxon>
    </lineage>
</organism>
<proteinExistence type="predicted"/>
<comment type="caution">
    <text evidence="2">The sequence shown here is derived from an EMBL/GenBank/DDBJ whole genome shotgun (WGS) entry which is preliminary data.</text>
</comment>
<protein>
    <submittedName>
        <fullName evidence="2">Uncharacterized protein</fullName>
    </submittedName>
</protein>
<accession>A0A0G0XQ94</accession>
<gene>
    <name evidence="2" type="ORF">UU84_C0012G0005</name>
</gene>
<evidence type="ECO:0000256" key="1">
    <source>
        <dbReference type="SAM" id="Phobius"/>
    </source>
</evidence>
<sequence length="72" mass="8158">MNLGWKIVIIVYFIGMALAYGALKNLRLSKLPSFEWNNIDRLICFFLSCGSIVSLIQAFQDGARGLTYRTPK</sequence>
<keyword evidence="1" id="KW-0472">Membrane</keyword>
<evidence type="ECO:0000313" key="2">
    <source>
        <dbReference type="EMBL" id="KKS26990.1"/>
    </source>
</evidence>
<keyword evidence="1" id="KW-0812">Transmembrane</keyword>
<dbReference type="Proteomes" id="UP000033859">
    <property type="component" value="Unassembled WGS sequence"/>
</dbReference>
<dbReference type="AlphaFoldDB" id="A0A0G0XQ94"/>
<keyword evidence="1" id="KW-1133">Transmembrane helix</keyword>
<reference evidence="2 3" key="1">
    <citation type="journal article" date="2015" name="Nature">
        <title>rRNA introns, odd ribosomes, and small enigmatic genomes across a large radiation of phyla.</title>
        <authorList>
            <person name="Brown C.T."/>
            <person name="Hug L.A."/>
            <person name="Thomas B.C."/>
            <person name="Sharon I."/>
            <person name="Castelle C.J."/>
            <person name="Singh A."/>
            <person name="Wilkins M.J."/>
            <person name="Williams K.H."/>
            <person name="Banfield J.F."/>
        </authorList>
    </citation>
    <scope>NUCLEOTIDE SEQUENCE [LARGE SCALE GENOMIC DNA]</scope>
</reference>
<feature type="transmembrane region" description="Helical" evidence="1">
    <location>
        <begin position="43"/>
        <end position="60"/>
    </location>
</feature>
<evidence type="ECO:0000313" key="3">
    <source>
        <dbReference type="Proteomes" id="UP000033859"/>
    </source>
</evidence>
<name>A0A0G0XQ94_9BACT</name>
<dbReference type="EMBL" id="LCCE01000012">
    <property type="protein sequence ID" value="KKS26990.1"/>
    <property type="molecule type" value="Genomic_DNA"/>
</dbReference>